<dbReference type="OrthoDB" id="9812311at2"/>
<evidence type="ECO:0000313" key="2">
    <source>
        <dbReference type="EMBL" id="TRW18474.1"/>
    </source>
</evidence>
<evidence type="ECO:0000259" key="1">
    <source>
        <dbReference type="Pfam" id="PF02698"/>
    </source>
</evidence>
<dbReference type="Proteomes" id="UP000317894">
    <property type="component" value="Unassembled WGS sequence"/>
</dbReference>
<proteinExistence type="predicted"/>
<dbReference type="EMBL" id="VJWA01000001">
    <property type="protein sequence ID" value="TRW18474.1"/>
    <property type="molecule type" value="Genomic_DNA"/>
</dbReference>
<accession>A0A552UJV5</accession>
<reference evidence="2 3" key="1">
    <citation type="submission" date="2019-07" db="EMBL/GenBank/DDBJ databases">
        <title>Novel species isolated from glacier.</title>
        <authorList>
            <person name="Liu Q."/>
            <person name="Xin Y.-H."/>
        </authorList>
    </citation>
    <scope>NUCLEOTIDE SEQUENCE [LARGE SCALE GENOMIC DNA]</scope>
    <source>
        <strain evidence="2 3">LB1R16</strain>
    </source>
</reference>
<feature type="domain" description="DUF218" evidence="1">
    <location>
        <begin position="37"/>
        <end position="155"/>
    </location>
</feature>
<name>A0A552UJV5_9SPHN</name>
<protein>
    <submittedName>
        <fullName evidence="2">YdcF family protein</fullName>
    </submittedName>
</protein>
<organism evidence="2 3">
    <name type="scientific">Glacieibacterium frigidum</name>
    <dbReference type="NCBI Taxonomy" id="2593303"/>
    <lineage>
        <taxon>Bacteria</taxon>
        <taxon>Pseudomonadati</taxon>
        <taxon>Pseudomonadota</taxon>
        <taxon>Alphaproteobacteria</taxon>
        <taxon>Sphingomonadales</taxon>
        <taxon>Sphingosinicellaceae</taxon>
        <taxon>Glacieibacterium</taxon>
    </lineage>
</organism>
<sequence length="180" mass="19017">MGAVVRLVAAVALAWGLGFVWFIVTLATATPVSVATDAVVVLTGGPGRVARGFAVLEAGSAKRMLVSGVGRGVTDAELAATVDAPPALFERDVDLGFAAIDTRSNAEETTAWMVRHQYRSLRLVTSAAHMKRARLELEARLPRTVTILPDAVPVDPAAPSLAREFNKYALRWAALQVGVA</sequence>
<evidence type="ECO:0000313" key="3">
    <source>
        <dbReference type="Proteomes" id="UP000317894"/>
    </source>
</evidence>
<keyword evidence="3" id="KW-1185">Reference proteome</keyword>
<dbReference type="Pfam" id="PF02698">
    <property type="entry name" value="DUF218"/>
    <property type="match status" value="1"/>
</dbReference>
<comment type="caution">
    <text evidence="2">The sequence shown here is derived from an EMBL/GenBank/DDBJ whole genome shotgun (WGS) entry which is preliminary data.</text>
</comment>
<dbReference type="InterPro" id="IPR003848">
    <property type="entry name" value="DUF218"/>
</dbReference>
<dbReference type="AlphaFoldDB" id="A0A552UJV5"/>
<gene>
    <name evidence="2" type="ORF">FMM06_08835</name>
</gene>
<dbReference type="CDD" id="cd06259">
    <property type="entry name" value="YdcF-like"/>
    <property type="match status" value="1"/>
</dbReference>